<proteinExistence type="predicted"/>
<reference evidence="1" key="2">
    <citation type="submission" date="2025-09" db="UniProtKB">
        <authorList>
            <consortium name="EnsemblPlants"/>
        </authorList>
    </citation>
    <scope>IDENTIFICATION</scope>
</reference>
<keyword evidence="2" id="KW-1185">Reference proteome</keyword>
<dbReference type="EnsemblPlants" id="AVESA.00010b.r2.1AG0008020.1">
    <property type="protein sequence ID" value="AVESA.00010b.r2.1AG0008020.1.CDS"/>
    <property type="gene ID" value="AVESA.00010b.r2.1AG0008020"/>
</dbReference>
<name>A0ACD5T825_AVESA</name>
<evidence type="ECO:0000313" key="1">
    <source>
        <dbReference type="EnsemblPlants" id="AVESA.00010b.r2.1AG0008020.1.CDS"/>
    </source>
</evidence>
<reference evidence="1" key="1">
    <citation type="submission" date="2021-05" db="EMBL/GenBank/DDBJ databases">
        <authorList>
            <person name="Scholz U."/>
            <person name="Mascher M."/>
            <person name="Fiebig A."/>
        </authorList>
    </citation>
    <scope>NUCLEOTIDE SEQUENCE [LARGE SCALE GENOMIC DNA]</scope>
</reference>
<protein>
    <submittedName>
        <fullName evidence="1">Uncharacterized protein</fullName>
    </submittedName>
</protein>
<accession>A0ACD5T825</accession>
<sequence>MVAIEGQNPGLAAAAEAAGRSIPKEARGLLHELAAEWADVADCRALEVVPLKGAMTNEVYQVRWLTGPGGEGEAEGEYRKVLMRVYGEGVELFFDREDEVRTFECMSRHGHGPRLLGRFPTGRVEEFIHARTLSAVDLRDPEISAIIASKLRDFHNLDMPGPKCVLMWDRLRNWLKTAKRVCPSDEAKEFRLDSLEKEITALESEFSGEEQCIGFCHNDLQYGNIMIDEETRALTIIDYEYASFNPVAYDIANHFCEMAADYHSEEPHVLDYTKYPDVDERKRFVQTYLSCSEGEEPDEQKVQDLLNSIEKYTLASHLVWGLWGIISEHVNDIDFDYMEYARQRFAQYWLKKPTIIACHADE</sequence>
<organism evidence="1 2">
    <name type="scientific">Avena sativa</name>
    <name type="common">Oat</name>
    <dbReference type="NCBI Taxonomy" id="4498"/>
    <lineage>
        <taxon>Eukaryota</taxon>
        <taxon>Viridiplantae</taxon>
        <taxon>Streptophyta</taxon>
        <taxon>Embryophyta</taxon>
        <taxon>Tracheophyta</taxon>
        <taxon>Spermatophyta</taxon>
        <taxon>Magnoliopsida</taxon>
        <taxon>Liliopsida</taxon>
        <taxon>Poales</taxon>
        <taxon>Poaceae</taxon>
        <taxon>BOP clade</taxon>
        <taxon>Pooideae</taxon>
        <taxon>Poodae</taxon>
        <taxon>Poeae</taxon>
        <taxon>Poeae Chloroplast Group 1 (Aveneae type)</taxon>
        <taxon>Aveninae</taxon>
        <taxon>Avena</taxon>
    </lineage>
</organism>
<dbReference type="Proteomes" id="UP001732700">
    <property type="component" value="Chromosome 1A"/>
</dbReference>
<evidence type="ECO:0000313" key="2">
    <source>
        <dbReference type="Proteomes" id="UP001732700"/>
    </source>
</evidence>